<dbReference type="InterPro" id="IPR024227">
    <property type="entry name" value="DUF3795"/>
</dbReference>
<comment type="caution">
    <text evidence="1">The sequence shown here is derived from an EMBL/GenBank/DDBJ whole genome shotgun (WGS) entry which is preliminary data.</text>
</comment>
<evidence type="ECO:0008006" key="3">
    <source>
        <dbReference type="Google" id="ProtNLM"/>
    </source>
</evidence>
<sequence>MESIEEQRRLITYCGGFCGSCGGYKGRITAMVAKDLREIVASYAEWVPQYEKIDFNFDDFLRGLEYFADEKSGAYCKVPCKDGAGAPCKVRPCAQEHGFEICYECKEFPCEHFSWLLERYPEKLEDCKRYRKLGLKAWLQFHIERASKGYASFTKKYYSKAHK</sequence>
<protein>
    <recommendedName>
        <fullName evidence="3">GON domain-containing protein</fullName>
    </recommendedName>
</protein>
<organism evidence="1 2">
    <name type="scientific">candidate division WOR_3 bacterium SM1_77</name>
    <dbReference type="NCBI Taxonomy" id="1703778"/>
    <lineage>
        <taxon>Bacteria</taxon>
        <taxon>Bacteria division WOR-3</taxon>
    </lineage>
</organism>
<dbReference type="Proteomes" id="UP000050975">
    <property type="component" value="Unassembled WGS sequence"/>
</dbReference>
<reference evidence="1 2" key="1">
    <citation type="journal article" date="2015" name="Microbiome">
        <title>Genomic resolution of linkages in carbon, nitrogen, and sulfur cycling among widespread estuary sediment bacteria.</title>
        <authorList>
            <person name="Baker B.J."/>
            <person name="Lazar C.S."/>
            <person name="Teske A.P."/>
            <person name="Dick G.J."/>
        </authorList>
    </citation>
    <scope>NUCLEOTIDE SEQUENCE [LARGE SCALE GENOMIC DNA]</scope>
    <source>
        <strain evidence="1">SM1_77</strain>
    </source>
</reference>
<proteinExistence type="predicted"/>
<evidence type="ECO:0000313" key="1">
    <source>
        <dbReference type="EMBL" id="KPL14355.1"/>
    </source>
</evidence>
<accession>A0A0S8JYM1</accession>
<dbReference type="AlphaFoldDB" id="A0A0S8JYM1"/>
<dbReference type="Pfam" id="PF12675">
    <property type="entry name" value="DUF3795"/>
    <property type="match status" value="1"/>
</dbReference>
<evidence type="ECO:0000313" key="2">
    <source>
        <dbReference type="Proteomes" id="UP000050975"/>
    </source>
</evidence>
<name>A0A0S8JYM1_UNCW3</name>
<gene>
    <name evidence="1" type="ORF">AMJ74_03540</name>
</gene>
<dbReference type="EMBL" id="LJVE01000054">
    <property type="protein sequence ID" value="KPL14355.1"/>
    <property type="molecule type" value="Genomic_DNA"/>
</dbReference>